<gene>
    <name evidence="2" type="ORF">C4E15_15115</name>
</gene>
<protein>
    <submittedName>
        <fullName evidence="2">RES domain-containing protein</fullName>
    </submittedName>
</protein>
<evidence type="ECO:0000313" key="3">
    <source>
        <dbReference type="Proteomes" id="UP000239990"/>
    </source>
</evidence>
<reference evidence="2 3" key="1">
    <citation type="submission" date="2018-02" db="EMBL/GenBank/DDBJ databases">
        <title>Draft Genome of Achromobacter spanius stain 6.</title>
        <authorList>
            <person name="Gunasekera T.S."/>
            <person name="Radwan O."/>
            <person name="Ruiz O.N."/>
        </authorList>
    </citation>
    <scope>NUCLEOTIDE SEQUENCE [LARGE SCALE GENOMIC DNA]</scope>
    <source>
        <strain evidence="2 3">6</strain>
    </source>
</reference>
<evidence type="ECO:0000313" key="2">
    <source>
        <dbReference type="EMBL" id="PPA75426.1"/>
    </source>
</evidence>
<evidence type="ECO:0000259" key="1">
    <source>
        <dbReference type="Pfam" id="PF08808"/>
    </source>
</evidence>
<proteinExistence type="predicted"/>
<organism evidence="2 3">
    <name type="scientific">Achromobacter spanius</name>
    <dbReference type="NCBI Taxonomy" id="217203"/>
    <lineage>
        <taxon>Bacteria</taxon>
        <taxon>Pseudomonadati</taxon>
        <taxon>Pseudomonadota</taxon>
        <taxon>Betaproteobacteria</taxon>
        <taxon>Burkholderiales</taxon>
        <taxon>Alcaligenaceae</taxon>
        <taxon>Achromobacter</taxon>
    </lineage>
</organism>
<dbReference type="OrthoDB" id="9789501at2"/>
<comment type="caution">
    <text evidence="2">The sequence shown here is derived from an EMBL/GenBank/DDBJ whole genome shotgun (WGS) entry which is preliminary data.</text>
</comment>
<dbReference type="Proteomes" id="UP000239990">
    <property type="component" value="Unassembled WGS sequence"/>
</dbReference>
<dbReference type="AlphaFoldDB" id="A0A2S5GR52"/>
<name>A0A2S5GR52_9BURK</name>
<dbReference type="EMBL" id="PREU01000006">
    <property type="protein sequence ID" value="PPA75426.1"/>
    <property type="molecule type" value="Genomic_DNA"/>
</dbReference>
<dbReference type="InterPro" id="IPR014914">
    <property type="entry name" value="RES_dom"/>
</dbReference>
<accession>A0A2S5GR52</accession>
<sequence>MMLLWRLSNAGDLQPRACPPGRWHGAGVPVIVLEASPAAAVLARLVLAEVTHPDALPRGYQLLSVTTPGRSVSVADAPAPGQTDLRATRAIGDAWVASGQSLLLRVPATSGGFQYLLNTAHPDMGQCRVTASSAYPYAPHLGTMAKAIRDGADWLAAAGQGGAREGSAAAVDGAARD</sequence>
<feature type="domain" description="RES" evidence="1">
    <location>
        <begin position="15"/>
        <end position="134"/>
    </location>
</feature>
<dbReference type="Pfam" id="PF08808">
    <property type="entry name" value="RES"/>
    <property type="match status" value="1"/>
</dbReference>
<dbReference type="RefSeq" id="WP_104144091.1">
    <property type="nucleotide sequence ID" value="NZ_PREU01000006.1"/>
</dbReference>